<comment type="caution">
    <text evidence="2">The sequence shown here is derived from an EMBL/GenBank/DDBJ whole genome shotgun (WGS) entry which is preliminary data.</text>
</comment>
<dbReference type="STRING" id="1227454.C446_11562"/>
<dbReference type="SUPFAM" id="SSF48371">
    <property type="entry name" value="ARM repeat"/>
    <property type="match status" value="1"/>
</dbReference>
<gene>
    <name evidence="2" type="ORF">C446_11562</name>
</gene>
<keyword evidence="2" id="KW-0456">Lyase</keyword>
<dbReference type="GO" id="GO:0016491">
    <property type="term" value="F:oxidoreductase activity"/>
    <property type="evidence" value="ECO:0007669"/>
    <property type="project" value="TreeGrafter"/>
</dbReference>
<dbReference type="PANTHER" id="PTHR12697">
    <property type="entry name" value="PBS LYASE HEAT-LIKE PROTEIN"/>
    <property type="match status" value="1"/>
</dbReference>
<evidence type="ECO:0000256" key="1">
    <source>
        <dbReference type="SAM" id="MobiDB-lite"/>
    </source>
</evidence>
<feature type="compositionally biased region" description="Basic and acidic residues" evidence="1">
    <location>
        <begin position="410"/>
        <end position="435"/>
    </location>
</feature>
<evidence type="ECO:0000313" key="3">
    <source>
        <dbReference type="Proteomes" id="UP000011607"/>
    </source>
</evidence>
<dbReference type="Proteomes" id="UP000011607">
    <property type="component" value="Unassembled WGS sequence"/>
</dbReference>
<dbReference type="InterPro" id="IPR011989">
    <property type="entry name" value="ARM-like"/>
</dbReference>
<reference evidence="2 3" key="1">
    <citation type="journal article" date="2014" name="PLoS Genet.">
        <title>Phylogenetically driven sequencing of extremely halophilic archaea reveals strategies for static and dynamic osmo-response.</title>
        <authorList>
            <person name="Becker E.A."/>
            <person name="Seitzer P.M."/>
            <person name="Tritt A."/>
            <person name="Larsen D."/>
            <person name="Krusor M."/>
            <person name="Yao A.I."/>
            <person name="Wu D."/>
            <person name="Madern D."/>
            <person name="Eisen J.A."/>
            <person name="Darling A.E."/>
            <person name="Facciotti M.T."/>
        </authorList>
    </citation>
    <scope>NUCLEOTIDE SEQUENCE [LARGE SCALE GENOMIC DNA]</scope>
    <source>
        <strain evidence="2 3">JCM 10879</strain>
    </source>
</reference>
<dbReference type="EMBL" id="AOMA01000114">
    <property type="protein sequence ID" value="EMA36677.1"/>
    <property type="molecule type" value="Genomic_DNA"/>
</dbReference>
<dbReference type="OrthoDB" id="142930at2157"/>
<sequence>MREGDTAFLYELARESEELKLLEYLTEAEKPIIRYRAAELLGGLNTGTSERVQERIGRALLRTARTDESDDVRAAAIDAMYLRSEGYLDQLIDEVAGADLEEPPDWMAVDRTVDWLETEYPEFRLVAAAAAGRAGDENATKALVDVFTDSDVRVRANAVQACGKIGDPRAIDALAERLDDPQERVRRTAAAALASIGTDRAVEALAPAARSDSESVRVIAVGELDRFGSLEPLSLLIDGLEDRSELVRRTAARTLIELIANAPADRSHEIRREIADAVFEASSPDLTTQLLAILGGNQPAYVRRNAIWLLGRVAENESEPGTEVLERLVEALDDPDELAAKFALSALNELDGPVLIDRLRTFVERDGPSEAARSKAELVLRKKTTESGPSREAVTNSVEFTYVSEPADYTAKKRERDGESTADGERDSRRESVDR</sequence>
<protein>
    <submittedName>
        <fullName evidence="2">Phycocyanin alpha phycocyanobilin lyase-like protein</fullName>
    </submittedName>
</protein>
<dbReference type="eggNOG" id="arCOG02966">
    <property type="taxonomic scope" value="Archaea"/>
</dbReference>
<dbReference type="GO" id="GO:0016829">
    <property type="term" value="F:lyase activity"/>
    <property type="evidence" value="ECO:0007669"/>
    <property type="project" value="UniProtKB-KW"/>
</dbReference>
<dbReference type="RefSeq" id="WP_006673217.1">
    <property type="nucleotide sequence ID" value="NZ_AOMA01000114.1"/>
</dbReference>
<dbReference type="AlphaFoldDB" id="M0LSY7"/>
<dbReference type="InterPro" id="IPR016024">
    <property type="entry name" value="ARM-type_fold"/>
</dbReference>
<dbReference type="Gene3D" id="1.25.10.10">
    <property type="entry name" value="Leucine-rich Repeat Variant"/>
    <property type="match status" value="2"/>
</dbReference>
<dbReference type="Pfam" id="PF13646">
    <property type="entry name" value="HEAT_2"/>
    <property type="match status" value="3"/>
</dbReference>
<evidence type="ECO:0000313" key="2">
    <source>
        <dbReference type="EMBL" id="EMA36677.1"/>
    </source>
</evidence>
<dbReference type="PANTHER" id="PTHR12697:SF5">
    <property type="entry name" value="DEOXYHYPUSINE HYDROXYLASE"/>
    <property type="match status" value="1"/>
</dbReference>
<dbReference type="InterPro" id="IPR004155">
    <property type="entry name" value="PBS_lyase_HEAT"/>
</dbReference>
<feature type="region of interest" description="Disordered" evidence="1">
    <location>
        <begin position="404"/>
        <end position="435"/>
    </location>
</feature>
<name>M0LSY7_9EURY</name>
<keyword evidence="3" id="KW-1185">Reference proteome</keyword>
<proteinExistence type="predicted"/>
<dbReference type="SMART" id="SM00567">
    <property type="entry name" value="EZ_HEAT"/>
    <property type="match status" value="6"/>
</dbReference>
<organism evidence="2 3">
    <name type="scientific">Halobiforma nitratireducens JCM 10879</name>
    <dbReference type="NCBI Taxonomy" id="1227454"/>
    <lineage>
        <taxon>Archaea</taxon>
        <taxon>Methanobacteriati</taxon>
        <taxon>Methanobacteriota</taxon>
        <taxon>Stenosarchaea group</taxon>
        <taxon>Halobacteria</taxon>
        <taxon>Halobacteriales</taxon>
        <taxon>Natrialbaceae</taxon>
        <taxon>Halobiforma</taxon>
    </lineage>
</organism>
<accession>M0LSY7</accession>